<dbReference type="Pfam" id="PF11750">
    <property type="entry name" value="DUF3307"/>
    <property type="match status" value="1"/>
</dbReference>
<comment type="caution">
    <text evidence="1">The sequence shown here is derived from an EMBL/GenBank/DDBJ whole genome shotgun (WGS) entry which is preliminary data.</text>
</comment>
<dbReference type="Proteomes" id="UP000619788">
    <property type="component" value="Unassembled WGS sequence"/>
</dbReference>
<evidence type="ECO:0008006" key="3">
    <source>
        <dbReference type="Google" id="ProtNLM"/>
    </source>
</evidence>
<reference evidence="1 2" key="1">
    <citation type="submission" date="2021-01" db="EMBL/GenBank/DDBJ databases">
        <title>Whole genome shotgun sequence of Planobispora siamensis NBRC 107568.</title>
        <authorList>
            <person name="Komaki H."/>
            <person name="Tamura T."/>
        </authorList>
    </citation>
    <scope>NUCLEOTIDE SEQUENCE [LARGE SCALE GENOMIC DNA]</scope>
    <source>
        <strain evidence="1 2">NBRC 107568</strain>
    </source>
</reference>
<accession>A0A8J3SLY9</accession>
<evidence type="ECO:0000313" key="2">
    <source>
        <dbReference type="Proteomes" id="UP000619788"/>
    </source>
</evidence>
<gene>
    <name evidence="1" type="ORF">Psi01_59220</name>
</gene>
<dbReference type="AlphaFoldDB" id="A0A8J3SLY9"/>
<protein>
    <recommendedName>
        <fullName evidence="3">DUF3307 domain-containing protein</fullName>
    </recommendedName>
</protein>
<name>A0A8J3SLY9_9ACTN</name>
<evidence type="ECO:0000313" key="1">
    <source>
        <dbReference type="EMBL" id="GIH95292.1"/>
    </source>
</evidence>
<dbReference type="InterPro" id="IPR021737">
    <property type="entry name" value="Phage_phiKZ_Orf197"/>
</dbReference>
<dbReference type="RefSeq" id="WP_204067392.1">
    <property type="nucleotide sequence ID" value="NZ_BOOJ01000052.1"/>
</dbReference>
<sequence length="130" mass="14444">MIAESIIAHLVGDYVLQSHWMATEKVRRWWPAIIHGVTYTLPFLLITRSVGALLVIGGTHIVLDHYRAAKYVIWAKNLMAPRAFRTPWAEASANQGFSRQAPAGLATALLFVVDNTMHLVINLAALVWLG</sequence>
<keyword evidence="2" id="KW-1185">Reference proteome</keyword>
<organism evidence="1 2">
    <name type="scientific">Planobispora siamensis</name>
    <dbReference type="NCBI Taxonomy" id="936338"/>
    <lineage>
        <taxon>Bacteria</taxon>
        <taxon>Bacillati</taxon>
        <taxon>Actinomycetota</taxon>
        <taxon>Actinomycetes</taxon>
        <taxon>Streptosporangiales</taxon>
        <taxon>Streptosporangiaceae</taxon>
        <taxon>Planobispora</taxon>
    </lineage>
</organism>
<proteinExistence type="predicted"/>
<dbReference type="EMBL" id="BOOJ01000052">
    <property type="protein sequence ID" value="GIH95292.1"/>
    <property type="molecule type" value="Genomic_DNA"/>
</dbReference>